<comment type="caution">
    <text evidence="7">The sequence shown here is derived from an EMBL/GenBank/DDBJ whole genome shotgun (WGS) entry which is preliminary data.</text>
</comment>
<evidence type="ECO:0000313" key="8">
    <source>
        <dbReference type="Proteomes" id="UP000308953"/>
    </source>
</evidence>
<dbReference type="Gene3D" id="1.20.1250.20">
    <property type="entry name" value="MFS general substrate transporter like domains"/>
    <property type="match status" value="1"/>
</dbReference>
<feature type="transmembrane region" description="Helical" evidence="6">
    <location>
        <begin position="399"/>
        <end position="420"/>
    </location>
</feature>
<dbReference type="EMBL" id="QZAV01000009">
    <property type="protein sequence ID" value="THX43666.1"/>
    <property type="molecule type" value="Genomic_DNA"/>
</dbReference>
<evidence type="ECO:0000256" key="4">
    <source>
        <dbReference type="ARBA" id="ARBA00022989"/>
    </source>
</evidence>
<reference evidence="7 8" key="1">
    <citation type="submission" date="2018-10" db="EMBL/GenBank/DDBJ databases">
        <title>Fifty Aureobasidium pullulans genomes reveal a recombining polyextremotolerant generalist.</title>
        <authorList>
            <person name="Gostincar C."/>
            <person name="Turk M."/>
            <person name="Zajc J."/>
            <person name="Gunde-Cimerman N."/>
        </authorList>
    </citation>
    <scope>NUCLEOTIDE SEQUENCE [LARGE SCALE GENOMIC DNA]</scope>
    <source>
        <strain evidence="7 8">EXF-9785</strain>
    </source>
</reference>
<keyword evidence="5 6" id="KW-0472">Membrane</keyword>
<organism evidence="7 8">
    <name type="scientific">Aureobasidium pullulans</name>
    <name type="common">Black yeast</name>
    <name type="synonym">Pullularia pullulans</name>
    <dbReference type="NCBI Taxonomy" id="5580"/>
    <lineage>
        <taxon>Eukaryota</taxon>
        <taxon>Fungi</taxon>
        <taxon>Dikarya</taxon>
        <taxon>Ascomycota</taxon>
        <taxon>Pezizomycotina</taxon>
        <taxon>Dothideomycetes</taxon>
        <taxon>Dothideomycetidae</taxon>
        <taxon>Dothideales</taxon>
        <taxon>Saccotheciaceae</taxon>
        <taxon>Aureobasidium</taxon>
    </lineage>
</organism>
<evidence type="ECO:0000256" key="5">
    <source>
        <dbReference type="ARBA" id="ARBA00023136"/>
    </source>
</evidence>
<feature type="transmembrane region" description="Helical" evidence="6">
    <location>
        <begin position="461"/>
        <end position="481"/>
    </location>
</feature>
<dbReference type="InterPro" id="IPR036259">
    <property type="entry name" value="MFS_trans_sf"/>
</dbReference>
<keyword evidence="3 6" id="KW-0812">Transmembrane</keyword>
<feature type="transmembrane region" description="Helical" evidence="6">
    <location>
        <begin position="487"/>
        <end position="509"/>
    </location>
</feature>
<dbReference type="Proteomes" id="UP000308953">
    <property type="component" value="Unassembled WGS sequence"/>
</dbReference>
<evidence type="ECO:0000256" key="3">
    <source>
        <dbReference type="ARBA" id="ARBA00022692"/>
    </source>
</evidence>
<dbReference type="GO" id="GO:0016020">
    <property type="term" value="C:membrane"/>
    <property type="evidence" value="ECO:0007669"/>
    <property type="project" value="UniProtKB-SubCell"/>
</dbReference>
<feature type="transmembrane region" description="Helical" evidence="6">
    <location>
        <begin position="218"/>
        <end position="243"/>
    </location>
</feature>
<evidence type="ECO:0000256" key="6">
    <source>
        <dbReference type="SAM" id="Phobius"/>
    </source>
</evidence>
<dbReference type="SUPFAM" id="SSF103473">
    <property type="entry name" value="MFS general substrate transporter"/>
    <property type="match status" value="1"/>
</dbReference>
<accession>A0A4S9F8B9</accession>
<feature type="transmembrane region" description="Helical" evidence="6">
    <location>
        <begin position="71"/>
        <end position="94"/>
    </location>
</feature>
<dbReference type="PANTHER" id="PTHR43791:SF60">
    <property type="entry name" value="TRANSPORTER, PUTATIVE (AFU_ORTHOLOGUE AFUA_1G17160)-RELATED"/>
    <property type="match status" value="1"/>
</dbReference>
<evidence type="ECO:0000313" key="7">
    <source>
        <dbReference type="EMBL" id="THX43666.1"/>
    </source>
</evidence>
<proteinExistence type="predicted"/>
<dbReference type="InterPro" id="IPR011701">
    <property type="entry name" value="MFS"/>
</dbReference>
<feature type="transmembrane region" description="Helical" evidence="6">
    <location>
        <begin position="336"/>
        <end position="358"/>
    </location>
</feature>
<evidence type="ECO:0000256" key="2">
    <source>
        <dbReference type="ARBA" id="ARBA00022448"/>
    </source>
</evidence>
<dbReference type="GO" id="GO:0022857">
    <property type="term" value="F:transmembrane transporter activity"/>
    <property type="evidence" value="ECO:0007669"/>
    <property type="project" value="InterPro"/>
</dbReference>
<sequence length="555" mass="62632">MSASRMYGSKIYEEKLDTLSLQLSNTSTLVENSLDVAAPHELFEGGEYYDPLATWTPEEESKVKMKTDIRLLVWLSVMYFGMQLDSTSMANALADNFLHDLGFDMTEYGNVRFVVVKLLNIRLKSAGHNDTSDLLLDWRTAWTAHCDQIWIQISLFWINVCMGASCMLTKSNRAWTQAWMQNEAGFYVTRALIGLCEGSFAPLTVMCLSGFYTNIELGFRIAILSSGINIAKALSSLIAAGILNMRGIGGKPGWFYLLLINGLVVFVIGIISVLYLPAGPTRTQSVLYRKPWFSEREKVIVINRLLRDDVSKGKTSTKEKTSLRDIWNTLKDPALIGFWFLALIIYMGKSPVSQYLVLNLRQLGFTRFESTVLTIPSDFLRTVTVLALTWSSGHFKEKVFHCIIPGCIEIPLFAALLILPPHGYSWVRFAIITLIIGSPSSHPIMASWISVNSFDPKKRGITIALFGTFHEIGSIAAAQIYRDDDKPYYYTGNKVLISICAVSIVGLLIHREVLKHINRKKQRAWESLSEVEQREYSKNQEHSIGNKSLTFRFSY</sequence>
<name>A0A4S9F8B9_AURPU</name>
<protein>
    <submittedName>
        <fullName evidence="7">Putative MFS transporter</fullName>
    </submittedName>
</protein>
<feature type="transmembrane region" description="Helical" evidence="6">
    <location>
        <begin position="149"/>
        <end position="169"/>
    </location>
</feature>
<evidence type="ECO:0000256" key="1">
    <source>
        <dbReference type="ARBA" id="ARBA00004141"/>
    </source>
</evidence>
<feature type="transmembrane region" description="Helical" evidence="6">
    <location>
        <begin position="255"/>
        <end position="278"/>
    </location>
</feature>
<gene>
    <name evidence="7" type="ORF">D6D10_00908</name>
</gene>
<feature type="transmembrane region" description="Helical" evidence="6">
    <location>
        <begin position="190"/>
        <end position="212"/>
    </location>
</feature>
<dbReference type="AlphaFoldDB" id="A0A4S9F8B9"/>
<keyword evidence="2" id="KW-0813">Transport</keyword>
<dbReference type="Pfam" id="PF07690">
    <property type="entry name" value="MFS_1"/>
    <property type="match status" value="1"/>
</dbReference>
<keyword evidence="4 6" id="KW-1133">Transmembrane helix</keyword>
<feature type="transmembrane region" description="Helical" evidence="6">
    <location>
        <begin position="426"/>
        <end position="449"/>
    </location>
</feature>
<dbReference type="PANTHER" id="PTHR43791">
    <property type="entry name" value="PERMEASE-RELATED"/>
    <property type="match status" value="1"/>
</dbReference>
<comment type="subcellular location">
    <subcellularLocation>
        <location evidence="1">Membrane</location>
        <topology evidence="1">Multi-pass membrane protein</topology>
    </subcellularLocation>
</comment>